<name>A0A9W9HQU6_9EURO</name>
<keyword evidence="3" id="KW-1185">Reference proteome</keyword>
<feature type="region of interest" description="Disordered" evidence="1">
    <location>
        <begin position="211"/>
        <end position="237"/>
    </location>
</feature>
<evidence type="ECO:0000313" key="2">
    <source>
        <dbReference type="EMBL" id="KAJ5156203.1"/>
    </source>
</evidence>
<evidence type="ECO:0000313" key="3">
    <source>
        <dbReference type="Proteomes" id="UP001146351"/>
    </source>
</evidence>
<sequence>MTSAPVSRATSVRMVHMSTWQPTFVSDMVPDENGSGSTLYLPCLTDPCTLLSYPPFPSRGEWPPGTMNADQRAHLGTADEPARSSPALNGIELAGRRGQADSHRMEGYLGYVLVYTGEELGKTDKTFRALLYSAVPTDPKQMYREGSREDETKLQDSRYGIPILRTGWDPPLGRSAEPGGRGTWDAGFHVDAKGSSKAKIERVANMNHEYSGLFPNRVGGGEEGDQERPSEIDSGSEILGQGRKCRVGTCLPTLISRGYKPCLIGRRYAAGRVRLRNYLTGDPLAGSVIRRVTPLDLAFLRGESETYEGRREEKDEKDRGRDRSMTKPERNDSRDKVTARAGATGTVREL</sequence>
<proteinExistence type="predicted"/>
<reference evidence="2" key="1">
    <citation type="submission" date="2022-11" db="EMBL/GenBank/DDBJ databases">
        <authorList>
            <person name="Petersen C."/>
        </authorList>
    </citation>
    <scope>NUCLEOTIDE SEQUENCE</scope>
    <source>
        <strain evidence="2">IBT 21917</strain>
    </source>
</reference>
<organism evidence="2 3">
    <name type="scientific">Penicillium capsulatum</name>
    <dbReference type="NCBI Taxonomy" id="69766"/>
    <lineage>
        <taxon>Eukaryota</taxon>
        <taxon>Fungi</taxon>
        <taxon>Dikarya</taxon>
        <taxon>Ascomycota</taxon>
        <taxon>Pezizomycotina</taxon>
        <taxon>Eurotiomycetes</taxon>
        <taxon>Eurotiomycetidae</taxon>
        <taxon>Eurotiales</taxon>
        <taxon>Aspergillaceae</taxon>
        <taxon>Penicillium</taxon>
    </lineage>
</organism>
<dbReference type="AlphaFoldDB" id="A0A9W9HQU6"/>
<dbReference type="EMBL" id="JAPQKO010000006">
    <property type="protein sequence ID" value="KAJ5156203.1"/>
    <property type="molecule type" value="Genomic_DNA"/>
</dbReference>
<comment type="caution">
    <text evidence="2">The sequence shown here is derived from an EMBL/GenBank/DDBJ whole genome shotgun (WGS) entry which is preliminary data.</text>
</comment>
<gene>
    <name evidence="2" type="ORF">N7492_009006</name>
</gene>
<dbReference type="Proteomes" id="UP001146351">
    <property type="component" value="Unassembled WGS sequence"/>
</dbReference>
<accession>A0A9W9HQU6</accession>
<evidence type="ECO:0000256" key="1">
    <source>
        <dbReference type="SAM" id="MobiDB-lite"/>
    </source>
</evidence>
<protein>
    <submittedName>
        <fullName evidence="2">Uncharacterized protein</fullName>
    </submittedName>
</protein>
<reference evidence="2" key="2">
    <citation type="journal article" date="2023" name="IMA Fungus">
        <title>Comparative genomic study of the Penicillium genus elucidates a diverse pangenome and 15 lateral gene transfer events.</title>
        <authorList>
            <person name="Petersen C."/>
            <person name="Sorensen T."/>
            <person name="Nielsen M.R."/>
            <person name="Sondergaard T.E."/>
            <person name="Sorensen J.L."/>
            <person name="Fitzpatrick D.A."/>
            <person name="Frisvad J.C."/>
            <person name="Nielsen K.L."/>
        </authorList>
    </citation>
    <scope>NUCLEOTIDE SEQUENCE</scope>
    <source>
        <strain evidence="2">IBT 21917</strain>
    </source>
</reference>
<feature type="region of interest" description="Disordered" evidence="1">
    <location>
        <begin position="306"/>
        <end position="350"/>
    </location>
</feature>
<feature type="compositionally biased region" description="Basic and acidic residues" evidence="1">
    <location>
        <begin position="306"/>
        <end position="338"/>
    </location>
</feature>